<dbReference type="Pfam" id="PF04650">
    <property type="entry name" value="YSIRK_signal"/>
    <property type="match status" value="1"/>
</dbReference>
<keyword evidence="3" id="KW-1185">Reference proteome</keyword>
<evidence type="ECO:0000313" key="2">
    <source>
        <dbReference type="EMBL" id="QHT72202.1"/>
    </source>
</evidence>
<organism evidence="2 3">
    <name type="scientific">Rhodocytophaga rosea</name>
    <dbReference type="NCBI Taxonomy" id="2704465"/>
    <lineage>
        <taxon>Bacteria</taxon>
        <taxon>Pseudomonadati</taxon>
        <taxon>Bacteroidota</taxon>
        <taxon>Cytophagia</taxon>
        <taxon>Cytophagales</taxon>
        <taxon>Rhodocytophagaceae</taxon>
        <taxon>Rhodocytophaga</taxon>
    </lineage>
</organism>
<dbReference type="Proteomes" id="UP000480178">
    <property type="component" value="Chromosome"/>
</dbReference>
<reference evidence="2 3" key="1">
    <citation type="submission" date="2020-01" db="EMBL/GenBank/DDBJ databases">
        <authorList>
            <person name="Kim M.K."/>
        </authorList>
    </citation>
    <scope>NUCLEOTIDE SEQUENCE [LARGE SCALE GENOMIC DNA]</scope>
    <source>
        <strain evidence="2 3">172606-1</strain>
    </source>
</reference>
<name>A0A6C0GXK4_9BACT</name>
<evidence type="ECO:0000313" key="3">
    <source>
        <dbReference type="Proteomes" id="UP000480178"/>
    </source>
</evidence>
<gene>
    <name evidence="2" type="ORF">GXP67_29160</name>
</gene>
<dbReference type="AlphaFoldDB" id="A0A6C0GXK4"/>
<dbReference type="KEGG" id="rhoz:GXP67_29160"/>
<dbReference type="NCBIfam" id="TIGR01168">
    <property type="entry name" value="YSIRK_signal"/>
    <property type="match status" value="1"/>
</dbReference>
<evidence type="ECO:0000259" key="1">
    <source>
        <dbReference type="Pfam" id="PF04650"/>
    </source>
</evidence>
<dbReference type="EMBL" id="CP048222">
    <property type="protein sequence ID" value="QHT72202.1"/>
    <property type="molecule type" value="Genomic_DNA"/>
</dbReference>
<dbReference type="InterPro" id="IPR005877">
    <property type="entry name" value="YSIRK_signal_dom"/>
</dbReference>
<accession>A0A6C0GXK4</accession>
<feature type="domain" description="YSIRK Gram-positive signal peptide" evidence="1">
    <location>
        <begin position="15"/>
        <end position="31"/>
    </location>
</feature>
<sequence length="34" mass="3937">MPNIIHPFILRILIQNHYSFRKLFIGLASAALID</sequence>
<proteinExistence type="predicted"/>
<protein>
    <submittedName>
        <fullName evidence="2">YSIRK-type signal peptide-containing protein</fullName>
    </submittedName>
</protein>